<feature type="domain" description="PAC" evidence="15">
    <location>
        <begin position="299"/>
        <end position="351"/>
    </location>
</feature>
<evidence type="ECO:0000256" key="7">
    <source>
        <dbReference type="ARBA" id="ARBA00022777"/>
    </source>
</evidence>
<comment type="function">
    <text evidence="10">May play the central regulatory role in sporulation. It may be an element of the effector pathway responsible for the activation of sporulation genes in response to nutritional stress. Spo0A may act in concert with spo0H (a sigma factor) to control the expression of some genes that are critical to the sporulation process.</text>
</comment>
<evidence type="ECO:0000256" key="1">
    <source>
        <dbReference type="ARBA" id="ARBA00000085"/>
    </source>
</evidence>
<evidence type="ECO:0000259" key="12">
    <source>
        <dbReference type="PROSITE" id="PS50109"/>
    </source>
</evidence>
<feature type="modified residue" description="4-aspartylphosphate" evidence="11">
    <location>
        <position position="654"/>
    </location>
</feature>
<evidence type="ECO:0000256" key="11">
    <source>
        <dbReference type="PROSITE-ProRule" id="PRU00169"/>
    </source>
</evidence>
<dbReference type="Proteomes" id="UP000050326">
    <property type="component" value="Unassembled WGS sequence"/>
</dbReference>
<feature type="domain" description="Histidine kinase" evidence="12">
    <location>
        <begin position="364"/>
        <end position="582"/>
    </location>
</feature>
<evidence type="ECO:0000313" key="17">
    <source>
        <dbReference type="Proteomes" id="UP000050326"/>
    </source>
</evidence>
<dbReference type="CDD" id="cd00082">
    <property type="entry name" value="HisKA"/>
    <property type="match status" value="1"/>
</dbReference>
<dbReference type="SMART" id="SM00065">
    <property type="entry name" value="GAF"/>
    <property type="match status" value="1"/>
</dbReference>
<protein>
    <recommendedName>
        <fullName evidence="3">Stage 0 sporulation protein A homolog</fullName>
        <ecNumber evidence="2">2.7.13.3</ecNumber>
    </recommendedName>
</protein>
<proteinExistence type="predicted"/>
<reference evidence="16 17" key="1">
    <citation type="submission" date="2015-09" db="EMBL/GenBank/DDBJ databases">
        <title>Genome sequence of Oxobacter pfennigii DSM 3222.</title>
        <authorList>
            <person name="Poehlein A."/>
            <person name="Bengelsdorf F.R."/>
            <person name="Schiel-Bengelsdorf B."/>
            <person name="Duerre P."/>
            <person name="Daniel R."/>
        </authorList>
    </citation>
    <scope>NUCLEOTIDE SEQUENCE [LARGE SCALE GENOMIC DNA]</scope>
    <source>
        <strain evidence="16 17">DSM 3222</strain>
    </source>
</reference>
<dbReference type="SMART" id="SM00091">
    <property type="entry name" value="PAS"/>
    <property type="match status" value="1"/>
</dbReference>
<keyword evidence="17" id="KW-1185">Reference proteome</keyword>
<evidence type="ECO:0000256" key="4">
    <source>
        <dbReference type="ARBA" id="ARBA00022553"/>
    </source>
</evidence>
<dbReference type="Gene3D" id="3.30.450.20">
    <property type="entry name" value="PAS domain"/>
    <property type="match status" value="1"/>
</dbReference>
<dbReference type="SUPFAM" id="SSF55785">
    <property type="entry name" value="PYP-like sensor domain (PAS domain)"/>
    <property type="match status" value="1"/>
</dbReference>
<evidence type="ECO:0000256" key="3">
    <source>
        <dbReference type="ARBA" id="ARBA00018672"/>
    </source>
</evidence>
<dbReference type="InterPro" id="IPR005467">
    <property type="entry name" value="His_kinase_dom"/>
</dbReference>
<dbReference type="SMART" id="SM00448">
    <property type="entry name" value="REC"/>
    <property type="match status" value="1"/>
</dbReference>
<dbReference type="Pfam" id="PF01590">
    <property type="entry name" value="GAF"/>
    <property type="match status" value="1"/>
</dbReference>
<dbReference type="GO" id="GO:0005524">
    <property type="term" value="F:ATP binding"/>
    <property type="evidence" value="ECO:0007669"/>
    <property type="project" value="UniProtKB-KW"/>
</dbReference>
<evidence type="ECO:0000259" key="14">
    <source>
        <dbReference type="PROSITE" id="PS50112"/>
    </source>
</evidence>
<dbReference type="CDD" id="cd00130">
    <property type="entry name" value="PAS"/>
    <property type="match status" value="1"/>
</dbReference>
<keyword evidence="5" id="KW-0808">Transferase</keyword>
<dbReference type="InterPro" id="IPR003018">
    <property type="entry name" value="GAF"/>
</dbReference>
<comment type="caution">
    <text evidence="16">The sequence shown here is derived from an EMBL/GenBank/DDBJ whole genome shotgun (WGS) entry which is preliminary data.</text>
</comment>
<dbReference type="InterPro" id="IPR004358">
    <property type="entry name" value="Sig_transdc_His_kin-like_C"/>
</dbReference>
<dbReference type="STRING" id="36849.OXPF_16400"/>
<dbReference type="InterPro" id="IPR029016">
    <property type="entry name" value="GAF-like_dom_sf"/>
</dbReference>
<evidence type="ECO:0000313" key="16">
    <source>
        <dbReference type="EMBL" id="KPU44557.1"/>
    </source>
</evidence>
<keyword evidence="6" id="KW-0547">Nucleotide-binding</keyword>
<keyword evidence="4 11" id="KW-0597">Phosphoprotein</keyword>
<dbReference type="PROSITE" id="PS50112">
    <property type="entry name" value="PAS"/>
    <property type="match status" value="1"/>
</dbReference>
<keyword evidence="9" id="KW-0902">Two-component regulatory system</keyword>
<dbReference type="OrthoDB" id="9784397at2"/>
<dbReference type="InterPro" id="IPR003661">
    <property type="entry name" value="HisK_dim/P_dom"/>
</dbReference>
<dbReference type="GO" id="GO:0006355">
    <property type="term" value="P:regulation of DNA-templated transcription"/>
    <property type="evidence" value="ECO:0007669"/>
    <property type="project" value="InterPro"/>
</dbReference>
<dbReference type="SUPFAM" id="SSF55874">
    <property type="entry name" value="ATPase domain of HSP90 chaperone/DNA topoisomerase II/histidine kinase"/>
    <property type="match status" value="1"/>
</dbReference>
<evidence type="ECO:0000256" key="9">
    <source>
        <dbReference type="ARBA" id="ARBA00023012"/>
    </source>
</evidence>
<dbReference type="AlphaFoldDB" id="A0A0P8X177"/>
<dbReference type="NCBIfam" id="TIGR00229">
    <property type="entry name" value="sensory_box"/>
    <property type="match status" value="1"/>
</dbReference>
<dbReference type="SMART" id="SM00387">
    <property type="entry name" value="HATPase_c"/>
    <property type="match status" value="1"/>
</dbReference>
<evidence type="ECO:0000256" key="2">
    <source>
        <dbReference type="ARBA" id="ARBA00012438"/>
    </source>
</evidence>
<evidence type="ECO:0000259" key="13">
    <source>
        <dbReference type="PROSITE" id="PS50110"/>
    </source>
</evidence>
<dbReference type="InterPro" id="IPR035965">
    <property type="entry name" value="PAS-like_dom_sf"/>
</dbReference>
<dbReference type="InterPro" id="IPR001789">
    <property type="entry name" value="Sig_transdc_resp-reg_receiver"/>
</dbReference>
<dbReference type="InterPro" id="IPR036890">
    <property type="entry name" value="HATPase_C_sf"/>
</dbReference>
<dbReference type="RefSeq" id="WP_054874708.1">
    <property type="nucleotide sequence ID" value="NZ_LKET01000029.1"/>
</dbReference>
<gene>
    <name evidence="16" type="ORF">OXPF_16400</name>
</gene>
<dbReference type="InterPro" id="IPR011006">
    <property type="entry name" value="CheY-like_superfamily"/>
</dbReference>
<accession>A0A0P8X177</accession>
<dbReference type="Gene3D" id="3.30.450.40">
    <property type="match status" value="1"/>
</dbReference>
<dbReference type="SUPFAM" id="SSF55781">
    <property type="entry name" value="GAF domain-like"/>
    <property type="match status" value="1"/>
</dbReference>
<keyword evidence="8" id="KW-0067">ATP-binding</keyword>
<dbReference type="Pfam" id="PF00072">
    <property type="entry name" value="Response_reg"/>
    <property type="match status" value="1"/>
</dbReference>
<dbReference type="PRINTS" id="PR00344">
    <property type="entry name" value="BCTRLSENSOR"/>
</dbReference>
<dbReference type="GO" id="GO:0000155">
    <property type="term" value="F:phosphorelay sensor kinase activity"/>
    <property type="evidence" value="ECO:0007669"/>
    <property type="project" value="InterPro"/>
</dbReference>
<dbReference type="PROSITE" id="PS50109">
    <property type="entry name" value="HIS_KIN"/>
    <property type="match status" value="1"/>
</dbReference>
<evidence type="ECO:0000256" key="5">
    <source>
        <dbReference type="ARBA" id="ARBA00022679"/>
    </source>
</evidence>
<dbReference type="InterPro" id="IPR003594">
    <property type="entry name" value="HATPase_dom"/>
</dbReference>
<dbReference type="SUPFAM" id="SSF52172">
    <property type="entry name" value="CheY-like"/>
    <property type="match status" value="1"/>
</dbReference>
<feature type="domain" description="Response regulatory" evidence="13">
    <location>
        <begin position="600"/>
        <end position="720"/>
    </location>
</feature>
<dbReference type="SMART" id="SM00388">
    <property type="entry name" value="HisKA"/>
    <property type="match status" value="1"/>
</dbReference>
<name>A0A0P8X177_9CLOT</name>
<dbReference type="InterPro" id="IPR036097">
    <property type="entry name" value="HisK_dim/P_sf"/>
</dbReference>
<organism evidence="16 17">
    <name type="scientific">Oxobacter pfennigii</name>
    <dbReference type="NCBI Taxonomy" id="36849"/>
    <lineage>
        <taxon>Bacteria</taxon>
        <taxon>Bacillati</taxon>
        <taxon>Bacillota</taxon>
        <taxon>Clostridia</taxon>
        <taxon>Eubacteriales</taxon>
        <taxon>Clostridiaceae</taxon>
        <taxon>Oxobacter</taxon>
    </lineage>
</organism>
<dbReference type="Gene3D" id="3.40.50.2300">
    <property type="match status" value="1"/>
</dbReference>
<evidence type="ECO:0000256" key="8">
    <source>
        <dbReference type="ARBA" id="ARBA00022840"/>
    </source>
</evidence>
<keyword evidence="7" id="KW-0418">Kinase</keyword>
<comment type="catalytic activity">
    <reaction evidence="1">
        <text>ATP + protein L-histidine = ADP + protein N-phospho-L-histidine.</text>
        <dbReference type="EC" id="2.7.13.3"/>
    </reaction>
</comment>
<evidence type="ECO:0000256" key="6">
    <source>
        <dbReference type="ARBA" id="ARBA00022741"/>
    </source>
</evidence>
<dbReference type="InterPro" id="IPR000700">
    <property type="entry name" value="PAS-assoc_C"/>
</dbReference>
<dbReference type="EMBL" id="LKET01000029">
    <property type="protein sequence ID" value="KPU44557.1"/>
    <property type="molecule type" value="Genomic_DNA"/>
</dbReference>
<dbReference type="CDD" id="cd17546">
    <property type="entry name" value="REC_hyHK_CKI1_RcsC-like"/>
    <property type="match status" value="1"/>
</dbReference>
<dbReference type="EC" id="2.7.13.3" evidence="2"/>
<dbReference type="PANTHER" id="PTHR43065">
    <property type="entry name" value="SENSOR HISTIDINE KINASE"/>
    <property type="match status" value="1"/>
</dbReference>
<evidence type="ECO:0000256" key="10">
    <source>
        <dbReference type="ARBA" id="ARBA00024867"/>
    </source>
</evidence>
<dbReference type="Pfam" id="PF00512">
    <property type="entry name" value="HisKA"/>
    <property type="match status" value="1"/>
</dbReference>
<dbReference type="InterPro" id="IPR013767">
    <property type="entry name" value="PAS_fold"/>
</dbReference>
<dbReference type="PATRIC" id="fig|36849.3.peg.1731"/>
<dbReference type="PANTHER" id="PTHR43065:SF42">
    <property type="entry name" value="TWO-COMPONENT SENSOR PPRA"/>
    <property type="match status" value="1"/>
</dbReference>
<evidence type="ECO:0000259" key="15">
    <source>
        <dbReference type="PROSITE" id="PS50113"/>
    </source>
</evidence>
<dbReference type="PROSITE" id="PS50110">
    <property type="entry name" value="RESPONSE_REGULATORY"/>
    <property type="match status" value="1"/>
</dbReference>
<dbReference type="Gene3D" id="1.10.287.130">
    <property type="match status" value="1"/>
</dbReference>
<dbReference type="Pfam" id="PF00989">
    <property type="entry name" value="PAS"/>
    <property type="match status" value="1"/>
</dbReference>
<sequence length="730" mass="81673">MGYLEISKQQLIDEIYKLQRQVTELRGIKQQYEWLESELCNHSILLKEIAKASTRLLTITDFSTAISEVLSILGNATKVDRVYIFENYTDNNSGQCFARQRFEWTSGLVGANTNDIAHQRILYNVPILENLYTVLSGGAIYTRLRSEFTEIEKTKFEGHNIFSLMMVPIFVEKEFWGFIGFHDCARERIWSDGEKSAIITMAASIGGAVSRMRAEEELAEEKELYSVTLYSIGDGVITTDTEGKIILMNRRAQELTGWSQEEAILKPISKVFNIIDEKTRKPYENPLQKVLMPRQRAGFENHTILIDKNGDEYFISDTGAVIHDNDNNVIGIVIVFRDITRKLHMEEEVIKAGKIESIGTLAGGIAHDFNNILTAIIGNISLAMMHFKAGNKEKTLDRLVDIEKASLQAKDLTRQLLTFAKGGEPIVTTLTIGKILKDTISFTLSGSNVLGEVFVPDDLWAVEADESQINQVFNNLILNAKQAMPKGGKIQVKAYNIEDGSSAIPVLENRKYIQISIEDEGIGIPEKNLNKIFDPYFTTKPNGSGLGLATAYSIIKRHNGHISVESWEGKGTRFNIYLPASTDIVTEDKVVEEDYSYSGKILIMDDEKAVRDVVGMMLSHIGYDTEYATDGDDALRIYKEHIEYKKPFDAVIMDLTIPGGMGGLDAIKYFTEFDPDVKAIVSSGYSNSAVMANYREYGFSGVIAKPYTIEELGKVLQEIIGKGPVAFETT</sequence>
<dbReference type="PROSITE" id="PS50113">
    <property type="entry name" value="PAC"/>
    <property type="match status" value="1"/>
</dbReference>
<feature type="domain" description="PAS" evidence="14">
    <location>
        <begin position="221"/>
        <end position="294"/>
    </location>
</feature>
<dbReference type="Gene3D" id="3.30.565.10">
    <property type="entry name" value="Histidine kinase-like ATPase, C-terminal domain"/>
    <property type="match status" value="1"/>
</dbReference>
<dbReference type="SUPFAM" id="SSF47384">
    <property type="entry name" value="Homodimeric domain of signal transducing histidine kinase"/>
    <property type="match status" value="1"/>
</dbReference>
<dbReference type="InterPro" id="IPR000014">
    <property type="entry name" value="PAS"/>
</dbReference>
<dbReference type="Pfam" id="PF02518">
    <property type="entry name" value="HATPase_c"/>
    <property type="match status" value="1"/>
</dbReference>